<dbReference type="EMBL" id="AP009153">
    <property type="protein sequence ID" value="BAH38089.1"/>
    <property type="molecule type" value="Genomic_DNA"/>
</dbReference>
<keyword evidence="1" id="KW-0732">Signal</keyword>
<dbReference type="GO" id="GO:0016020">
    <property type="term" value="C:membrane"/>
    <property type="evidence" value="ECO:0007669"/>
    <property type="project" value="TreeGrafter"/>
</dbReference>
<evidence type="ECO:0000259" key="2">
    <source>
        <dbReference type="Pfam" id="PF12697"/>
    </source>
</evidence>
<dbReference type="AlphaFoldDB" id="C1A779"/>
<protein>
    <recommendedName>
        <fullName evidence="2">AB hydrolase-1 domain-containing protein</fullName>
    </recommendedName>
</protein>
<dbReference type="InterPro" id="IPR000073">
    <property type="entry name" value="AB_hydrolase_1"/>
</dbReference>
<dbReference type="Pfam" id="PF12697">
    <property type="entry name" value="Abhydrolase_6"/>
    <property type="match status" value="1"/>
</dbReference>
<organism evidence="3 4">
    <name type="scientific">Gemmatimonas aurantiaca (strain DSM 14586 / JCM 11422 / NBRC 100505 / T-27)</name>
    <dbReference type="NCBI Taxonomy" id="379066"/>
    <lineage>
        <taxon>Bacteria</taxon>
        <taxon>Pseudomonadati</taxon>
        <taxon>Gemmatimonadota</taxon>
        <taxon>Gemmatimonadia</taxon>
        <taxon>Gemmatimonadales</taxon>
        <taxon>Gemmatimonadaceae</taxon>
        <taxon>Gemmatimonas</taxon>
    </lineage>
</organism>
<dbReference type="PANTHER" id="PTHR43798:SF33">
    <property type="entry name" value="HYDROLASE, PUTATIVE (AFU_ORTHOLOGUE AFUA_2G14860)-RELATED"/>
    <property type="match status" value="1"/>
</dbReference>
<dbReference type="PANTHER" id="PTHR43798">
    <property type="entry name" value="MONOACYLGLYCEROL LIPASE"/>
    <property type="match status" value="1"/>
</dbReference>
<dbReference type="eggNOG" id="ENOG5030NPJ">
    <property type="taxonomic scope" value="Bacteria"/>
</dbReference>
<keyword evidence="4" id="KW-1185">Reference proteome</keyword>
<feature type="chain" id="PRO_5002904084" description="AB hydrolase-1 domain-containing protein" evidence="1">
    <location>
        <begin position="22"/>
        <end position="311"/>
    </location>
</feature>
<dbReference type="HOGENOM" id="CLU_893586_0_0_0"/>
<evidence type="ECO:0000313" key="3">
    <source>
        <dbReference type="EMBL" id="BAH38089.1"/>
    </source>
</evidence>
<dbReference type="InterPro" id="IPR029058">
    <property type="entry name" value="AB_hydrolase_fold"/>
</dbReference>
<feature type="domain" description="AB hydrolase-1" evidence="2">
    <location>
        <begin position="52"/>
        <end position="297"/>
    </location>
</feature>
<dbReference type="RefSeq" id="WP_012682536.1">
    <property type="nucleotide sequence ID" value="NC_012489.1"/>
</dbReference>
<dbReference type="Gene3D" id="3.40.50.1820">
    <property type="entry name" value="alpha/beta hydrolase"/>
    <property type="match status" value="1"/>
</dbReference>
<gene>
    <name evidence="3" type="ordered locus">GAU_1047</name>
</gene>
<dbReference type="OrthoDB" id="3211023at2"/>
<accession>C1A779</accession>
<evidence type="ECO:0000256" key="1">
    <source>
        <dbReference type="SAM" id="SignalP"/>
    </source>
</evidence>
<reference evidence="4" key="1">
    <citation type="submission" date="2006-03" db="EMBL/GenBank/DDBJ databases">
        <title>Complete genome sequence of Gemmatimonas aurantiaca T-27 that represents a novel phylum Gemmatimonadetes.</title>
        <authorList>
            <person name="Takasaki K."/>
            <person name="Ichikawa N."/>
            <person name="Miura H."/>
            <person name="Matsushita S."/>
            <person name="Watanabe Y."/>
            <person name="Oguchi A."/>
            <person name="Ankai A."/>
            <person name="Yashiro I."/>
            <person name="Takahashi M."/>
            <person name="Terui Y."/>
            <person name="Fukui S."/>
            <person name="Yokoyama H."/>
            <person name="Tanikawa S."/>
            <person name="Hanada S."/>
            <person name="Kamagata Y."/>
            <person name="Fujita N."/>
        </authorList>
    </citation>
    <scope>NUCLEOTIDE SEQUENCE [LARGE SCALE GENOMIC DNA]</scope>
    <source>
        <strain evidence="4">T-27 / DSM 14586 / JCM 11422 / NBRC 100505</strain>
    </source>
</reference>
<dbReference type="KEGG" id="gau:GAU_1047"/>
<feature type="signal peptide" evidence="1">
    <location>
        <begin position="1"/>
        <end position="21"/>
    </location>
</feature>
<dbReference type="Proteomes" id="UP000002209">
    <property type="component" value="Chromosome"/>
</dbReference>
<dbReference type="SUPFAM" id="SSF53474">
    <property type="entry name" value="alpha/beta-Hydrolases"/>
    <property type="match status" value="1"/>
</dbReference>
<sequence length="311" mass="32621">MRLTALFFALLLPLGAPRAQAPRLQQWVASSGASDSLAVSAAGSLRQSLCTILLLPGTLGSAASMTSVLRALGPTECSVLVVDPLGMGASLRPTHADYSLSAQADRLHRLLERLLPPSGHVVVAAQGTSATIAYRLAARPDTRVHGIVSIAGGPVDQQRTPGVRMAIAFAPLVDTPIGRAVARRKFAAALRAQSTHDAWITSAVVQSYLAPIERDVRAGLRTLRAMGNARDSVPIADVLPYITAPVHLLVGDLATPSAPDTSQLAMLRRHVRHVRVDTVRGGGTMLHEEHPAIVAAALVQLIRGPAQATAP</sequence>
<evidence type="ECO:0000313" key="4">
    <source>
        <dbReference type="Proteomes" id="UP000002209"/>
    </source>
</evidence>
<dbReference type="InterPro" id="IPR050266">
    <property type="entry name" value="AB_hydrolase_sf"/>
</dbReference>
<proteinExistence type="predicted"/>
<name>C1A779_GEMAT</name>